<dbReference type="PROSITE" id="PS50110">
    <property type="entry name" value="RESPONSE_REGULATORY"/>
    <property type="match status" value="1"/>
</dbReference>
<dbReference type="PANTHER" id="PTHR48111">
    <property type="entry name" value="REGULATOR OF RPOS"/>
    <property type="match status" value="1"/>
</dbReference>
<dbReference type="PANTHER" id="PTHR48111:SF1">
    <property type="entry name" value="TWO-COMPONENT RESPONSE REGULATOR ORR33"/>
    <property type="match status" value="1"/>
</dbReference>
<sequence length="133" mass="14825">MHTAVHRSTSPKRILIADDEPHIRRILQTVLEMAGFEVDLRRDGSDALEAVRGDEHYDLILLDIMMPGATGLEVLGKIRALDERRSTPVVILTAKGQDADRQEAFSLGADDFLTKPFSPKKLLARIHEIIDGD</sequence>
<protein>
    <recommendedName>
        <fullName evidence="6">Response regulatory domain-containing protein</fullName>
    </recommendedName>
</protein>
<dbReference type="CDD" id="cd17574">
    <property type="entry name" value="REC_OmpR"/>
    <property type="match status" value="1"/>
</dbReference>
<dbReference type="Gene3D" id="3.40.50.2300">
    <property type="match status" value="1"/>
</dbReference>
<evidence type="ECO:0000259" key="6">
    <source>
        <dbReference type="PROSITE" id="PS50110"/>
    </source>
</evidence>
<dbReference type="GO" id="GO:0000156">
    <property type="term" value="F:phosphorelay response regulator activity"/>
    <property type="evidence" value="ECO:0007669"/>
    <property type="project" value="TreeGrafter"/>
</dbReference>
<dbReference type="InterPro" id="IPR001789">
    <property type="entry name" value="Sig_transdc_resp-reg_receiver"/>
</dbReference>
<accession>A0A381QNN8</accession>
<feature type="domain" description="Response regulatory" evidence="6">
    <location>
        <begin position="13"/>
        <end position="130"/>
    </location>
</feature>
<dbReference type="GO" id="GO:0032993">
    <property type="term" value="C:protein-DNA complex"/>
    <property type="evidence" value="ECO:0007669"/>
    <property type="project" value="TreeGrafter"/>
</dbReference>
<evidence type="ECO:0000256" key="3">
    <source>
        <dbReference type="ARBA" id="ARBA00023015"/>
    </source>
</evidence>
<keyword evidence="1" id="KW-0597">Phosphoprotein</keyword>
<keyword evidence="4" id="KW-0238">DNA-binding</keyword>
<dbReference type="GO" id="GO:0005829">
    <property type="term" value="C:cytosol"/>
    <property type="evidence" value="ECO:0007669"/>
    <property type="project" value="TreeGrafter"/>
</dbReference>
<evidence type="ECO:0000256" key="2">
    <source>
        <dbReference type="ARBA" id="ARBA00023012"/>
    </source>
</evidence>
<gene>
    <name evidence="7" type="ORF">METZ01_LOCUS33806</name>
</gene>
<dbReference type="GO" id="GO:0000976">
    <property type="term" value="F:transcription cis-regulatory region binding"/>
    <property type="evidence" value="ECO:0007669"/>
    <property type="project" value="TreeGrafter"/>
</dbReference>
<evidence type="ECO:0000313" key="7">
    <source>
        <dbReference type="EMBL" id="SUZ80952.1"/>
    </source>
</evidence>
<evidence type="ECO:0000256" key="1">
    <source>
        <dbReference type="ARBA" id="ARBA00022553"/>
    </source>
</evidence>
<evidence type="ECO:0000256" key="4">
    <source>
        <dbReference type="ARBA" id="ARBA00023125"/>
    </source>
</evidence>
<dbReference type="EMBL" id="UINC01001449">
    <property type="protein sequence ID" value="SUZ80952.1"/>
    <property type="molecule type" value="Genomic_DNA"/>
</dbReference>
<proteinExistence type="predicted"/>
<dbReference type="InterPro" id="IPR039420">
    <property type="entry name" value="WalR-like"/>
</dbReference>
<evidence type="ECO:0000256" key="5">
    <source>
        <dbReference type="ARBA" id="ARBA00023163"/>
    </source>
</evidence>
<dbReference type="GO" id="GO:0006355">
    <property type="term" value="P:regulation of DNA-templated transcription"/>
    <property type="evidence" value="ECO:0007669"/>
    <property type="project" value="TreeGrafter"/>
</dbReference>
<dbReference type="Pfam" id="PF00072">
    <property type="entry name" value="Response_reg"/>
    <property type="match status" value="1"/>
</dbReference>
<name>A0A381QNN8_9ZZZZ</name>
<dbReference type="SUPFAM" id="SSF52172">
    <property type="entry name" value="CheY-like"/>
    <property type="match status" value="1"/>
</dbReference>
<dbReference type="FunFam" id="3.40.50.2300:FF:000001">
    <property type="entry name" value="DNA-binding response regulator PhoB"/>
    <property type="match status" value="1"/>
</dbReference>
<keyword evidence="3" id="KW-0805">Transcription regulation</keyword>
<dbReference type="InterPro" id="IPR011006">
    <property type="entry name" value="CheY-like_superfamily"/>
</dbReference>
<keyword evidence="2" id="KW-0902">Two-component regulatory system</keyword>
<dbReference type="AlphaFoldDB" id="A0A381QNN8"/>
<keyword evidence="5" id="KW-0804">Transcription</keyword>
<organism evidence="7">
    <name type="scientific">marine metagenome</name>
    <dbReference type="NCBI Taxonomy" id="408172"/>
    <lineage>
        <taxon>unclassified sequences</taxon>
        <taxon>metagenomes</taxon>
        <taxon>ecological metagenomes</taxon>
    </lineage>
</organism>
<dbReference type="SMART" id="SM00448">
    <property type="entry name" value="REC"/>
    <property type="match status" value="1"/>
</dbReference>
<reference evidence="7" key="1">
    <citation type="submission" date="2018-05" db="EMBL/GenBank/DDBJ databases">
        <authorList>
            <person name="Lanie J.A."/>
            <person name="Ng W.-L."/>
            <person name="Kazmierczak K.M."/>
            <person name="Andrzejewski T.M."/>
            <person name="Davidsen T.M."/>
            <person name="Wayne K.J."/>
            <person name="Tettelin H."/>
            <person name="Glass J.I."/>
            <person name="Rusch D."/>
            <person name="Podicherti R."/>
            <person name="Tsui H.-C.T."/>
            <person name="Winkler M.E."/>
        </authorList>
    </citation>
    <scope>NUCLEOTIDE SEQUENCE</scope>
</reference>